<evidence type="ECO:0000256" key="4">
    <source>
        <dbReference type="ARBA" id="ARBA00022786"/>
    </source>
</evidence>
<dbReference type="InterPro" id="IPR051947">
    <property type="entry name" value="Sentrin-specific_protease"/>
</dbReference>
<dbReference type="FunFam" id="1.10.418.20:FF:000001">
    <property type="entry name" value="sentrin-specific protease 6 isoform X1"/>
    <property type="match status" value="1"/>
</dbReference>
<keyword evidence="3" id="KW-0645">Protease</keyword>
<evidence type="ECO:0000256" key="3">
    <source>
        <dbReference type="ARBA" id="ARBA00022670"/>
    </source>
</evidence>
<reference evidence="7" key="2">
    <citation type="submission" date="2004-02" db="EMBL/GenBank/DDBJ databases">
        <authorList>
            <consortium name="Genoscope"/>
            <consortium name="Whitehead Institute Centre for Genome Research"/>
        </authorList>
    </citation>
    <scope>NUCLEOTIDE SEQUENCE</scope>
</reference>
<accession>Q4TCT2</accession>
<dbReference type="SUPFAM" id="SSF54001">
    <property type="entry name" value="Cysteine proteinases"/>
    <property type="match status" value="1"/>
</dbReference>
<name>Q4TCT2_TETNG</name>
<keyword evidence="4" id="KW-0833">Ubl conjugation pathway</keyword>
<evidence type="ECO:0000313" key="7">
    <source>
        <dbReference type="EMBL" id="CAF89300.1"/>
    </source>
</evidence>
<feature type="non-terminal residue" evidence="7">
    <location>
        <position position="160"/>
    </location>
</feature>
<dbReference type="EMBL" id="CAAE01006721">
    <property type="protein sequence ID" value="CAF89300.1"/>
    <property type="molecule type" value="Genomic_DNA"/>
</dbReference>
<evidence type="ECO:0000259" key="6">
    <source>
        <dbReference type="PROSITE" id="PS50600"/>
    </source>
</evidence>
<dbReference type="AlphaFoldDB" id="Q4TCT2"/>
<dbReference type="InterPro" id="IPR038765">
    <property type="entry name" value="Papain-like_cys_pep_sf"/>
</dbReference>
<proteinExistence type="inferred from homology"/>
<feature type="non-terminal residue" evidence="7">
    <location>
        <position position="1"/>
    </location>
</feature>
<dbReference type="PROSITE" id="PS50600">
    <property type="entry name" value="ULP_PROTEASE"/>
    <property type="match status" value="1"/>
</dbReference>
<organism evidence="7">
    <name type="scientific">Tetraodon nigroviridis</name>
    <name type="common">Spotted green pufferfish</name>
    <name type="synonym">Chelonodon nigroviridis</name>
    <dbReference type="NCBI Taxonomy" id="99883"/>
    <lineage>
        <taxon>Eukaryota</taxon>
        <taxon>Metazoa</taxon>
        <taxon>Chordata</taxon>
        <taxon>Craniata</taxon>
        <taxon>Vertebrata</taxon>
        <taxon>Euteleostomi</taxon>
        <taxon>Actinopterygii</taxon>
        <taxon>Neopterygii</taxon>
        <taxon>Teleostei</taxon>
        <taxon>Neoteleostei</taxon>
        <taxon>Acanthomorphata</taxon>
        <taxon>Eupercaria</taxon>
        <taxon>Tetraodontiformes</taxon>
        <taxon>Tetradontoidea</taxon>
        <taxon>Tetraodontidae</taxon>
        <taxon>Tetraodon</taxon>
    </lineage>
</organism>
<dbReference type="OrthoDB" id="442460at2759"/>
<dbReference type="KEGG" id="tng:GSTEN00003157G001"/>
<feature type="domain" description="Ubiquitin-like protease family profile" evidence="6">
    <location>
        <begin position="1"/>
        <end position="119"/>
    </location>
</feature>
<dbReference type="PANTHER" id="PTHR46896:SF2">
    <property type="entry name" value="SENTRIN-SPECIFIC PROTEASE 7"/>
    <property type="match status" value="1"/>
</dbReference>
<comment type="caution">
    <text evidence="7">The sequence shown here is derived from an EMBL/GenBank/DDBJ whole genome shotgun (WGS) entry which is preliminary data.</text>
</comment>
<protein>
    <submittedName>
        <fullName evidence="7">(spotted green pufferfish) hypothetical protein</fullName>
    </submittedName>
</protein>
<dbReference type="GO" id="GO:0016926">
    <property type="term" value="P:protein desumoylation"/>
    <property type="evidence" value="ECO:0007669"/>
    <property type="project" value="TreeGrafter"/>
</dbReference>
<dbReference type="GO" id="GO:0070139">
    <property type="term" value="F:SUMO-specific endopeptidase activity"/>
    <property type="evidence" value="ECO:0007669"/>
    <property type="project" value="TreeGrafter"/>
</dbReference>
<keyword evidence="2" id="KW-0597">Phosphoprotein</keyword>
<keyword evidence="5" id="KW-0378">Hydrolase</keyword>
<dbReference type="GO" id="GO:0005634">
    <property type="term" value="C:nucleus"/>
    <property type="evidence" value="ECO:0007669"/>
    <property type="project" value="TreeGrafter"/>
</dbReference>
<dbReference type="InterPro" id="IPR003653">
    <property type="entry name" value="Peptidase_C48_C"/>
</dbReference>
<sequence length="160" mass="18214">WFLVVVCFPALEDVCYESFPGPTGVPGAGLSQGHGAEEANEANAVVPQPCILVMDSLKLSNHDSVCRLLRDYLQVEWEVRRGTPRLFTPDTMRSCNCQVPQQDNSSDCGLYLLQYAQSFLQNPVVHFELPLRLGNWFPRQQVRQKREEIRSLILELHQSQ</sequence>
<evidence type="ECO:0000256" key="2">
    <source>
        <dbReference type="ARBA" id="ARBA00022553"/>
    </source>
</evidence>
<gene>
    <name evidence="7" type="ORF">GSTENG00003157001</name>
</gene>
<evidence type="ECO:0000256" key="5">
    <source>
        <dbReference type="ARBA" id="ARBA00022801"/>
    </source>
</evidence>
<dbReference type="Pfam" id="PF02902">
    <property type="entry name" value="Peptidase_C48"/>
    <property type="match status" value="1"/>
</dbReference>
<dbReference type="GO" id="GO:0006508">
    <property type="term" value="P:proteolysis"/>
    <property type="evidence" value="ECO:0007669"/>
    <property type="project" value="UniProtKB-KW"/>
</dbReference>
<reference evidence="7" key="1">
    <citation type="journal article" date="2004" name="Nature">
        <title>Genome duplication in the teleost fish Tetraodon nigroviridis reveals the early vertebrate proto-karyotype.</title>
        <authorList>
            <person name="Jaillon O."/>
            <person name="Aury J.-M."/>
            <person name="Brunet F."/>
            <person name="Petit J.-L."/>
            <person name="Stange-Thomann N."/>
            <person name="Mauceli E."/>
            <person name="Bouneau L."/>
            <person name="Fischer C."/>
            <person name="Ozouf-Costaz C."/>
            <person name="Bernot A."/>
            <person name="Nicaud S."/>
            <person name="Jaffe D."/>
            <person name="Fisher S."/>
            <person name="Lutfalla G."/>
            <person name="Dossat C."/>
            <person name="Segurens B."/>
            <person name="Dasilva C."/>
            <person name="Salanoubat M."/>
            <person name="Levy M."/>
            <person name="Boudet N."/>
            <person name="Castellano S."/>
            <person name="Anthouard V."/>
            <person name="Jubin C."/>
            <person name="Castelli V."/>
            <person name="Katinka M."/>
            <person name="Vacherie B."/>
            <person name="Biemont C."/>
            <person name="Skalli Z."/>
            <person name="Cattolico L."/>
            <person name="Poulain J."/>
            <person name="De Berardinis V."/>
            <person name="Cruaud C."/>
            <person name="Duprat S."/>
            <person name="Brottier P."/>
            <person name="Coutanceau J.-P."/>
            <person name="Gouzy J."/>
            <person name="Parra G."/>
            <person name="Lardier G."/>
            <person name="Chapple C."/>
            <person name="McKernan K.J."/>
            <person name="McEwan P."/>
            <person name="Bosak S."/>
            <person name="Kellis M."/>
            <person name="Volff J.-N."/>
            <person name="Guigo R."/>
            <person name="Zody M.C."/>
            <person name="Mesirov J."/>
            <person name="Lindblad-Toh K."/>
            <person name="Birren B."/>
            <person name="Nusbaum C."/>
            <person name="Kahn D."/>
            <person name="Robinson-Rechavi M."/>
            <person name="Laudet V."/>
            <person name="Schachter V."/>
            <person name="Quetier F."/>
            <person name="Saurin W."/>
            <person name="Scarpelli C."/>
            <person name="Wincker P."/>
            <person name="Lander E.S."/>
            <person name="Weissenbach J."/>
            <person name="Roest Crollius H."/>
        </authorList>
    </citation>
    <scope>NUCLEOTIDE SEQUENCE [LARGE SCALE GENOMIC DNA]</scope>
</reference>
<evidence type="ECO:0000256" key="1">
    <source>
        <dbReference type="ARBA" id="ARBA00005234"/>
    </source>
</evidence>
<comment type="similarity">
    <text evidence="1">Belongs to the peptidase C48 family.</text>
</comment>
<dbReference type="PANTHER" id="PTHR46896">
    <property type="entry name" value="SENTRIN-SPECIFIC PROTEASE"/>
    <property type="match status" value="1"/>
</dbReference>
<dbReference type="GO" id="GO:0005737">
    <property type="term" value="C:cytoplasm"/>
    <property type="evidence" value="ECO:0007669"/>
    <property type="project" value="TreeGrafter"/>
</dbReference>
<dbReference type="Gene3D" id="1.10.418.20">
    <property type="match status" value="1"/>
</dbReference>